<feature type="region of interest" description="Disordered" evidence="2">
    <location>
        <begin position="449"/>
        <end position="469"/>
    </location>
</feature>
<proteinExistence type="predicted"/>
<dbReference type="Pfam" id="PF00013">
    <property type="entry name" value="KH_1"/>
    <property type="match status" value="1"/>
</dbReference>
<keyword evidence="5" id="KW-1185">Reference proteome</keyword>
<dbReference type="GO" id="GO:0003723">
    <property type="term" value="F:RNA binding"/>
    <property type="evidence" value="ECO:0007669"/>
    <property type="project" value="UniProtKB-UniRule"/>
</dbReference>
<evidence type="ECO:0000259" key="3">
    <source>
        <dbReference type="SMART" id="SM00322"/>
    </source>
</evidence>
<feature type="domain" description="K Homology" evidence="3">
    <location>
        <begin position="172"/>
        <end position="241"/>
    </location>
</feature>
<feature type="region of interest" description="Disordered" evidence="2">
    <location>
        <begin position="256"/>
        <end position="349"/>
    </location>
</feature>
<feature type="region of interest" description="Disordered" evidence="2">
    <location>
        <begin position="481"/>
        <end position="616"/>
    </location>
</feature>
<dbReference type="EMBL" id="JNBS01004857">
    <property type="protein sequence ID" value="OQR81990.1"/>
    <property type="molecule type" value="Genomic_DNA"/>
</dbReference>
<feature type="compositionally biased region" description="Low complexity" evidence="2">
    <location>
        <begin position="486"/>
        <end position="509"/>
    </location>
</feature>
<accession>A0A1V9Y8D2</accession>
<gene>
    <name evidence="4" type="ORF">THRCLA_11232</name>
</gene>
<evidence type="ECO:0000313" key="4">
    <source>
        <dbReference type="EMBL" id="OQR81990.1"/>
    </source>
</evidence>
<feature type="compositionally biased region" description="Low complexity" evidence="2">
    <location>
        <begin position="296"/>
        <end position="311"/>
    </location>
</feature>
<feature type="compositionally biased region" description="Polar residues" evidence="2">
    <location>
        <begin position="510"/>
        <end position="537"/>
    </location>
</feature>
<dbReference type="Gene3D" id="3.30.310.210">
    <property type="match status" value="1"/>
</dbReference>
<organism evidence="4 5">
    <name type="scientific">Thraustotheca clavata</name>
    <dbReference type="NCBI Taxonomy" id="74557"/>
    <lineage>
        <taxon>Eukaryota</taxon>
        <taxon>Sar</taxon>
        <taxon>Stramenopiles</taxon>
        <taxon>Oomycota</taxon>
        <taxon>Saprolegniomycetes</taxon>
        <taxon>Saprolegniales</taxon>
        <taxon>Achlyaceae</taxon>
        <taxon>Thraustotheca</taxon>
    </lineage>
</organism>
<dbReference type="AlphaFoldDB" id="A0A1V9Y8D2"/>
<feature type="compositionally biased region" description="Basic and acidic residues" evidence="2">
    <location>
        <begin position="277"/>
        <end position="288"/>
    </location>
</feature>
<dbReference type="InterPro" id="IPR036612">
    <property type="entry name" value="KH_dom_type_1_sf"/>
</dbReference>
<dbReference type="InterPro" id="IPR004087">
    <property type="entry name" value="KH_dom"/>
</dbReference>
<dbReference type="PROSITE" id="PS50084">
    <property type="entry name" value="KH_TYPE_1"/>
    <property type="match status" value="1"/>
</dbReference>
<dbReference type="SMART" id="SM00322">
    <property type="entry name" value="KH"/>
    <property type="match status" value="2"/>
</dbReference>
<dbReference type="InterPro" id="IPR004088">
    <property type="entry name" value="KH_dom_type_1"/>
</dbReference>
<comment type="caution">
    <text evidence="4">The sequence shown here is derived from an EMBL/GenBank/DDBJ whole genome shotgun (WGS) entry which is preliminary data.</text>
</comment>
<evidence type="ECO:0000256" key="2">
    <source>
        <dbReference type="SAM" id="MobiDB-lite"/>
    </source>
</evidence>
<feature type="domain" description="K Homology" evidence="3">
    <location>
        <begin position="1"/>
        <end position="69"/>
    </location>
</feature>
<dbReference type="CDD" id="cd00105">
    <property type="entry name" value="KH-I"/>
    <property type="match status" value="1"/>
</dbReference>
<evidence type="ECO:0000256" key="1">
    <source>
        <dbReference type="PROSITE-ProRule" id="PRU00117"/>
    </source>
</evidence>
<name>A0A1V9Y8D2_9STRA</name>
<dbReference type="SUPFAM" id="SSF54791">
    <property type="entry name" value="Eukaryotic type KH-domain (KH-domain type I)"/>
    <property type="match status" value="2"/>
</dbReference>
<reference evidence="4 5" key="1">
    <citation type="journal article" date="2014" name="Genome Biol. Evol.">
        <title>The secreted proteins of Achlya hypogyna and Thraustotheca clavata identify the ancestral oomycete secretome and reveal gene acquisitions by horizontal gene transfer.</title>
        <authorList>
            <person name="Misner I."/>
            <person name="Blouin N."/>
            <person name="Leonard G."/>
            <person name="Richards T.A."/>
            <person name="Lane C.E."/>
        </authorList>
    </citation>
    <scope>NUCLEOTIDE SEQUENCE [LARGE SCALE GENOMIC DNA]</scope>
    <source>
        <strain evidence="4 5">ATCC 34112</strain>
    </source>
</reference>
<dbReference type="OrthoDB" id="79660at2759"/>
<protein>
    <recommendedName>
        <fullName evidence="3">K Homology domain-containing protein</fullName>
    </recommendedName>
</protein>
<sequence length="702" mass="77821">MQMLVPFTLIGGIVGDKRDNYHIITRDTRCRVILERKDLSPRSDARVVTISGRPYAVQTAMRRLMDLVHLLFNEERVLPTTTSYTYVYGKVTLHIPSHFANVLSSRRDMVEEMVEEGGQMTIASFEEMPLGATKRQVQIFGTETEVHTAIAKLDASLQRHLIWRRKERIEGDEVIFKALVANSDMMFIQGQESATSQRLATRFNVSIQFSPVRKFDKTIVTISGLEDDVVQVQMEMALAITAKEDASKLLWTKSGPTIIKTSPDTDDRISPHSSRQHSLDRRDSRSRSNEQFNGPRRSSQTSSSRRFSHSSSHNDEDTEEGEIVVKTEPSAIVPSTENWDPNTVGRVTIPTRDPRLMRNRNQLQTPMESTQEIIYIKSEPGVDDSTPVPKRNPVNAAPPVAIPAPNGINSQQVAPSTTPARIPLATPISQVKQPLPPKHDQVTLNTTPVRASSNAQIPQTKQPLPPKQPRDEAFIKEEPIDPSTIAPPRQATQAASSSAQVPQNASQPARDNSTRQPSSAMSSNIAVQHQQISSRDSSVGRIPEPRIDQANKGPTVTPSSNSHAPTNDVITAPNSLPQSTAPQASSVSQTGKRKAPPDVNEQSKRPMNEDTAPAAAQVTSTQELIHDMDEQNTSVKIYVPMNIAQRIIAHGFRKLTFPKTIIKFESDRNREDFVVITIEGHWAETLAAQNKINVLSQQPTKS</sequence>
<evidence type="ECO:0000313" key="5">
    <source>
        <dbReference type="Proteomes" id="UP000243217"/>
    </source>
</evidence>
<dbReference type="Proteomes" id="UP000243217">
    <property type="component" value="Unassembled WGS sequence"/>
</dbReference>
<feature type="compositionally biased region" description="Polar residues" evidence="2">
    <location>
        <begin position="552"/>
        <end position="590"/>
    </location>
</feature>
<keyword evidence="1" id="KW-0694">RNA-binding</keyword>